<organism evidence="5 6">
    <name type="scientific">Sediminispirochaeta smaragdinae (strain DSM 11293 / JCM 15392 / SEBR 4228)</name>
    <name type="common">Spirochaeta smaragdinae</name>
    <dbReference type="NCBI Taxonomy" id="573413"/>
    <lineage>
        <taxon>Bacteria</taxon>
        <taxon>Pseudomonadati</taxon>
        <taxon>Spirochaetota</taxon>
        <taxon>Spirochaetia</taxon>
        <taxon>Spirochaetales</taxon>
        <taxon>Spirochaetaceae</taxon>
        <taxon>Sediminispirochaeta</taxon>
    </lineage>
</organism>
<keyword evidence="1 5" id="KW-0489">Methyltransferase</keyword>
<dbReference type="Pfam" id="PF10672">
    <property type="entry name" value="Methyltrans_SAM"/>
    <property type="match status" value="1"/>
</dbReference>
<evidence type="ECO:0000313" key="6">
    <source>
        <dbReference type="Proteomes" id="UP000002318"/>
    </source>
</evidence>
<dbReference type="Proteomes" id="UP000002318">
    <property type="component" value="Chromosome"/>
</dbReference>
<dbReference type="CDD" id="cd02440">
    <property type="entry name" value="AdoMet_MTases"/>
    <property type="match status" value="1"/>
</dbReference>
<sequence length="333" mass="38215">MGRVGGMKSFSTILKERHQRFRRLFAGDRTNCFRVYDRNDALYPYTIDLYDRRILITEYEGTAKHVPAGLKRNELEAMVASSLYVDPHDVFYKFRPRLHGRTQYEKLDNTGELFPVTENGLTFLVNLTDYVDTGLFMDHRLTRKMVAEESFGLRVLNLFGYTGAFSVAAAAGGALETVTVDLSSSYLAWAEKNLRVNGFIGDQHRFIAEDVRKYLMEADKERSGFDLVILDPPLFSNSRKTDGTFDLQRDYVWFVAAAMKLLNDGGRLLFCTTKKEFHFDPGRIMGSESLEITRETLPPDFDARKPHRCWLLKRKTVTVVRKNSSHDPGAHPR</sequence>
<evidence type="ECO:0000259" key="4">
    <source>
        <dbReference type="Pfam" id="PF10672"/>
    </source>
</evidence>
<name>E1R571_SEDSS</name>
<dbReference type="STRING" id="573413.Spirs_1479"/>
<dbReference type="KEGG" id="ssm:Spirs_1479"/>
<evidence type="ECO:0000256" key="2">
    <source>
        <dbReference type="ARBA" id="ARBA00022679"/>
    </source>
</evidence>
<dbReference type="PANTHER" id="PTHR43042">
    <property type="entry name" value="SAM-DEPENDENT METHYLTRANSFERASE"/>
    <property type="match status" value="1"/>
</dbReference>
<dbReference type="AlphaFoldDB" id="E1R571"/>
<dbReference type="EC" id="2.1.1.171" evidence="5"/>
<dbReference type="GO" id="GO:0052913">
    <property type="term" value="F:16S rRNA (guanine(966)-N(2))-methyltransferase activity"/>
    <property type="evidence" value="ECO:0007669"/>
    <property type="project" value="UniProtKB-EC"/>
</dbReference>
<keyword evidence="6" id="KW-1185">Reference proteome</keyword>
<evidence type="ECO:0000256" key="1">
    <source>
        <dbReference type="ARBA" id="ARBA00022603"/>
    </source>
</evidence>
<evidence type="ECO:0000256" key="3">
    <source>
        <dbReference type="ARBA" id="ARBA00022691"/>
    </source>
</evidence>
<evidence type="ECO:0000313" key="5">
    <source>
        <dbReference type="EMBL" id="ADK80606.1"/>
    </source>
</evidence>
<dbReference type="EMBL" id="CP002116">
    <property type="protein sequence ID" value="ADK80606.1"/>
    <property type="molecule type" value="Genomic_DNA"/>
</dbReference>
<protein>
    <submittedName>
        <fullName evidence="5">rRNA (Guanine-N(2)-)-methyltransferase</fullName>
        <ecNumber evidence="5">2.1.1.171</ecNumber>
    </submittedName>
</protein>
<dbReference type="SUPFAM" id="SSF53335">
    <property type="entry name" value="S-adenosyl-L-methionine-dependent methyltransferases"/>
    <property type="match status" value="1"/>
</dbReference>
<dbReference type="HOGENOM" id="CLU_014042_1_1_12"/>
<dbReference type="Gene3D" id="3.30.750.80">
    <property type="entry name" value="RNA methyltransferase domain (HRMD) like"/>
    <property type="match status" value="1"/>
</dbReference>
<reference evidence="5 6" key="1">
    <citation type="journal article" date="2010" name="Stand. Genomic Sci.">
        <title>Complete genome sequence of Spirochaeta smaragdinae type strain (SEBR 4228).</title>
        <authorList>
            <person name="Mavromatis K."/>
            <person name="Yasawong M."/>
            <person name="Chertkov O."/>
            <person name="Lapidus A."/>
            <person name="Lucas S."/>
            <person name="Nolan M."/>
            <person name="Del Rio T.G."/>
            <person name="Tice H."/>
            <person name="Cheng J.F."/>
            <person name="Pitluck S."/>
            <person name="Liolios K."/>
            <person name="Ivanova N."/>
            <person name="Tapia R."/>
            <person name="Han C."/>
            <person name="Bruce D."/>
            <person name="Goodwin L."/>
            <person name="Pati A."/>
            <person name="Chen A."/>
            <person name="Palaniappan K."/>
            <person name="Land M."/>
            <person name="Hauser L."/>
            <person name="Chang Y.J."/>
            <person name="Jeffries C.D."/>
            <person name="Detter J.C."/>
            <person name="Rohde M."/>
            <person name="Brambilla E."/>
            <person name="Spring S."/>
            <person name="Goker M."/>
            <person name="Sikorski J."/>
            <person name="Woyke T."/>
            <person name="Bristow J."/>
            <person name="Eisen J.A."/>
            <person name="Markowitz V."/>
            <person name="Hugenholtz P."/>
            <person name="Klenk H.P."/>
            <person name="Kyrpides N.C."/>
        </authorList>
    </citation>
    <scope>NUCLEOTIDE SEQUENCE [LARGE SCALE GENOMIC DNA]</scope>
    <source>
        <strain evidence="6">DSM 11293 / JCM 15392 / SEBR 4228</strain>
    </source>
</reference>
<gene>
    <name evidence="5" type="ordered locus">Spirs_1479</name>
</gene>
<dbReference type="Gene3D" id="3.40.50.150">
    <property type="entry name" value="Vaccinia Virus protein VP39"/>
    <property type="match status" value="1"/>
</dbReference>
<keyword evidence="2 5" id="KW-0808">Transferase</keyword>
<accession>E1R571</accession>
<dbReference type="PANTHER" id="PTHR43042:SF3">
    <property type="entry name" value="RIBOSOMAL RNA LARGE SUBUNIT METHYLTRANSFERASE YWBD-RELATED"/>
    <property type="match status" value="1"/>
</dbReference>
<proteinExistence type="predicted"/>
<dbReference type="eggNOG" id="COG1092">
    <property type="taxonomic scope" value="Bacteria"/>
</dbReference>
<dbReference type="InterPro" id="IPR029063">
    <property type="entry name" value="SAM-dependent_MTases_sf"/>
</dbReference>
<dbReference type="InterPro" id="IPR019614">
    <property type="entry name" value="SAM-dep_methyl-trfase"/>
</dbReference>
<feature type="domain" description="S-adenosylmethionine-dependent methyltransferase" evidence="4">
    <location>
        <begin position="75"/>
        <end position="274"/>
    </location>
</feature>
<keyword evidence="3" id="KW-0949">S-adenosyl-L-methionine</keyword>